<name>A0A1M7H3K3_9FIRM</name>
<dbReference type="RefSeq" id="WP_073284755.1">
    <property type="nucleotide sequence ID" value="NZ_FRCP01000007.1"/>
</dbReference>
<dbReference type="PROSITE" id="PS00409">
    <property type="entry name" value="PROKAR_NTER_METHYL"/>
    <property type="match status" value="1"/>
</dbReference>
<keyword evidence="1" id="KW-0472">Membrane</keyword>
<evidence type="ECO:0000313" key="3">
    <source>
        <dbReference type="Proteomes" id="UP000184038"/>
    </source>
</evidence>
<dbReference type="EMBL" id="FRCP01000007">
    <property type="protein sequence ID" value="SHM23121.1"/>
    <property type="molecule type" value="Genomic_DNA"/>
</dbReference>
<keyword evidence="1" id="KW-0812">Transmembrane</keyword>
<dbReference type="STRING" id="1120996.SAMN02746066_01272"/>
<accession>A0A1M7H3K3</accession>
<organism evidence="2 3">
    <name type="scientific">Anaerosporobacter mobilis DSM 15930</name>
    <dbReference type="NCBI Taxonomy" id="1120996"/>
    <lineage>
        <taxon>Bacteria</taxon>
        <taxon>Bacillati</taxon>
        <taxon>Bacillota</taxon>
        <taxon>Clostridia</taxon>
        <taxon>Lachnospirales</taxon>
        <taxon>Lachnospiraceae</taxon>
        <taxon>Anaerosporobacter</taxon>
    </lineage>
</organism>
<keyword evidence="1" id="KW-1133">Transmembrane helix</keyword>
<dbReference type="Proteomes" id="UP000184038">
    <property type="component" value="Unassembled WGS sequence"/>
</dbReference>
<gene>
    <name evidence="2" type="ORF">SAMN02746066_01272</name>
</gene>
<evidence type="ECO:0000256" key="1">
    <source>
        <dbReference type="SAM" id="Phobius"/>
    </source>
</evidence>
<keyword evidence="3" id="KW-1185">Reference proteome</keyword>
<protein>
    <submittedName>
        <fullName evidence="2">Prepilin-type N-terminal cleavage/methylation domain-containing protein</fullName>
    </submittedName>
</protein>
<dbReference type="AlphaFoldDB" id="A0A1M7H3K3"/>
<sequence length="192" mass="21969">MIEMEEVGLIDERGFSLVEVVATVAILSFLIFAICTFMSTSSNLYKESSLEIDLQQEAQTTMNQLNDMLLSANKFKVSYKNHGLANEVAVMFSQATEEIDTKVSYCIIWMKERGKLYFIKNDDTFTFAGTESEITNLCNSVTDEANLMAEYINSMLIDQSVDKQAISITISFHIRDDHYEMTKQIKFRNQQE</sequence>
<proteinExistence type="predicted"/>
<dbReference type="InterPro" id="IPR012902">
    <property type="entry name" value="N_methyl_site"/>
</dbReference>
<dbReference type="NCBIfam" id="TIGR02532">
    <property type="entry name" value="IV_pilin_GFxxxE"/>
    <property type="match status" value="1"/>
</dbReference>
<feature type="transmembrane region" description="Helical" evidence="1">
    <location>
        <begin position="20"/>
        <end position="39"/>
    </location>
</feature>
<reference evidence="2 3" key="1">
    <citation type="submission" date="2016-11" db="EMBL/GenBank/DDBJ databases">
        <authorList>
            <person name="Jaros S."/>
            <person name="Januszkiewicz K."/>
            <person name="Wedrychowicz H."/>
        </authorList>
    </citation>
    <scope>NUCLEOTIDE SEQUENCE [LARGE SCALE GENOMIC DNA]</scope>
    <source>
        <strain evidence="2 3">DSM 15930</strain>
    </source>
</reference>
<evidence type="ECO:0000313" key="2">
    <source>
        <dbReference type="EMBL" id="SHM23121.1"/>
    </source>
</evidence>
<dbReference type="Pfam" id="PF07963">
    <property type="entry name" value="N_methyl"/>
    <property type="match status" value="1"/>
</dbReference>